<comment type="caution">
    <text evidence="16">The sequence shown here is derived from an EMBL/GenBank/DDBJ whole genome shotgun (WGS) entry which is preliminary data.</text>
</comment>
<dbReference type="SUPFAM" id="SSF53244">
    <property type="entry name" value="MurD-like peptide ligases, peptide-binding domain"/>
    <property type="match status" value="1"/>
</dbReference>
<organism evidence="16 17">
    <name type="scientific">Fictibacillus iocasae</name>
    <dbReference type="NCBI Taxonomy" id="2715437"/>
    <lineage>
        <taxon>Bacteria</taxon>
        <taxon>Bacillati</taxon>
        <taxon>Bacillota</taxon>
        <taxon>Bacilli</taxon>
        <taxon>Bacillales</taxon>
        <taxon>Fictibacillaceae</taxon>
        <taxon>Fictibacillus</taxon>
    </lineage>
</organism>
<dbReference type="InterPro" id="IPR011761">
    <property type="entry name" value="ATP-grasp"/>
</dbReference>
<dbReference type="Proteomes" id="UP001596549">
    <property type="component" value="Unassembled WGS sequence"/>
</dbReference>
<dbReference type="SUPFAM" id="SSF56059">
    <property type="entry name" value="Glutathione synthetase ATP-binding domain-like"/>
    <property type="match status" value="1"/>
</dbReference>
<dbReference type="SUPFAM" id="SSF53623">
    <property type="entry name" value="MurD-like peptide ligases, catalytic domain"/>
    <property type="match status" value="1"/>
</dbReference>
<dbReference type="Gene3D" id="3.30.470.20">
    <property type="entry name" value="ATP-grasp fold, B domain"/>
    <property type="match status" value="2"/>
</dbReference>
<dbReference type="Gene3D" id="3.40.1190.10">
    <property type="entry name" value="Mur-like, catalytic domain"/>
    <property type="match status" value="1"/>
</dbReference>
<evidence type="ECO:0000256" key="14">
    <source>
        <dbReference type="PROSITE-ProRule" id="PRU00409"/>
    </source>
</evidence>
<protein>
    <recommendedName>
        <fullName evidence="7">Cyanophycin synthetase</fullName>
        <ecNumber evidence="6">6.3.2.29</ecNumber>
        <ecNumber evidence="5">6.3.2.30</ecNumber>
    </recommendedName>
    <alternativeName>
        <fullName evidence="11">Cyanophycin synthase</fullName>
    </alternativeName>
</protein>
<feature type="domain" description="ATP-grasp" evidence="15">
    <location>
        <begin position="219"/>
        <end position="472"/>
    </location>
</feature>
<dbReference type="PROSITE" id="PS01011">
    <property type="entry name" value="FOLYLPOLYGLU_SYNT_1"/>
    <property type="match status" value="1"/>
</dbReference>
<proteinExistence type="inferred from homology"/>
<comment type="subunit">
    <text evidence="4">Homodimer.</text>
</comment>
<evidence type="ECO:0000256" key="2">
    <source>
        <dbReference type="ARBA" id="ARBA00004752"/>
    </source>
</evidence>
<evidence type="ECO:0000313" key="16">
    <source>
        <dbReference type="EMBL" id="MFC7370305.1"/>
    </source>
</evidence>
<dbReference type="EC" id="6.3.2.29" evidence="6"/>
<dbReference type="Pfam" id="PF02875">
    <property type="entry name" value="Mur_ligase_C"/>
    <property type="match status" value="1"/>
</dbReference>
<dbReference type="InterPro" id="IPR004101">
    <property type="entry name" value="Mur_ligase_C"/>
</dbReference>
<dbReference type="InterPro" id="IPR036565">
    <property type="entry name" value="Mur-like_cat_sf"/>
</dbReference>
<keyword evidence="9 14" id="KW-0547">Nucleotide-binding</keyword>
<dbReference type="NCBIfam" id="NF010623">
    <property type="entry name" value="PRK14016.1"/>
    <property type="match status" value="1"/>
</dbReference>
<evidence type="ECO:0000256" key="3">
    <source>
        <dbReference type="ARBA" id="ARBA00009060"/>
    </source>
</evidence>
<evidence type="ECO:0000256" key="5">
    <source>
        <dbReference type="ARBA" id="ARBA00012968"/>
    </source>
</evidence>
<evidence type="ECO:0000256" key="13">
    <source>
        <dbReference type="ARBA" id="ARBA00048425"/>
    </source>
</evidence>
<accession>A0ABW2NLL1</accession>
<gene>
    <name evidence="16" type="primary">cphA</name>
    <name evidence="16" type="ORF">ACFQPF_01255</name>
</gene>
<keyword evidence="10 14" id="KW-0067">ATP-binding</keyword>
<dbReference type="InterPro" id="IPR011810">
    <property type="entry name" value="Cya_phycin_syn"/>
</dbReference>
<comment type="pathway">
    <text evidence="2">Cell wall biogenesis; peptidoglycan biosynthesis.</text>
</comment>
<dbReference type="InterPro" id="IPR013651">
    <property type="entry name" value="ATP-grasp_RimK-type"/>
</dbReference>
<dbReference type="Gene3D" id="3.90.190.20">
    <property type="entry name" value="Mur ligase, C-terminal domain"/>
    <property type="match status" value="1"/>
</dbReference>
<comment type="function">
    <text evidence="1">Catalyzes the ATP-dependent polymerization of arginine and aspartate to multi-L-arginyl-poly-L-aspartic acid (cyanophycin; a water-insoluble reserve polymer).</text>
</comment>
<evidence type="ECO:0000256" key="11">
    <source>
        <dbReference type="ARBA" id="ARBA00031353"/>
    </source>
</evidence>
<comment type="catalytic activity">
    <reaction evidence="12">
        <text>[L-4-(L-arginin-2-N-yl)aspartate](n)-L-aspartate + L-arginine + ATP = [L-4-(L-arginin-2-N-yl)aspartate](n+1) + ADP + phosphate + H(+)</text>
        <dbReference type="Rhea" id="RHEA:23888"/>
        <dbReference type="Rhea" id="RHEA-COMP:13732"/>
        <dbReference type="Rhea" id="RHEA-COMP:13733"/>
        <dbReference type="ChEBI" id="CHEBI:15378"/>
        <dbReference type="ChEBI" id="CHEBI:30616"/>
        <dbReference type="ChEBI" id="CHEBI:32682"/>
        <dbReference type="ChEBI" id="CHEBI:43474"/>
        <dbReference type="ChEBI" id="CHEBI:137986"/>
        <dbReference type="ChEBI" id="CHEBI:137990"/>
        <dbReference type="ChEBI" id="CHEBI:456216"/>
        <dbReference type="EC" id="6.3.2.30"/>
    </reaction>
</comment>
<reference evidence="17" key="1">
    <citation type="journal article" date="2019" name="Int. J. Syst. Evol. Microbiol.">
        <title>The Global Catalogue of Microorganisms (GCM) 10K type strain sequencing project: providing services to taxonomists for standard genome sequencing and annotation.</title>
        <authorList>
            <consortium name="The Broad Institute Genomics Platform"/>
            <consortium name="The Broad Institute Genome Sequencing Center for Infectious Disease"/>
            <person name="Wu L."/>
            <person name="Ma J."/>
        </authorList>
    </citation>
    <scope>NUCLEOTIDE SEQUENCE [LARGE SCALE GENOMIC DNA]</scope>
    <source>
        <strain evidence="17">NBRC 106396</strain>
    </source>
</reference>
<dbReference type="GO" id="GO:0071161">
    <property type="term" value="F:cyanophycin synthetase activity (L-arginine-adding)"/>
    <property type="evidence" value="ECO:0007669"/>
    <property type="project" value="UniProtKB-EC"/>
</dbReference>
<dbReference type="InterPro" id="IPR018109">
    <property type="entry name" value="Folylpolyglutamate_synth_CS"/>
</dbReference>
<dbReference type="PANTHER" id="PTHR23135">
    <property type="entry name" value="MUR LIGASE FAMILY MEMBER"/>
    <property type="match status" value="1"/>
</dbReference>
<evidence type="ECO:0000256" key="12">
    <source>
        <dbReference type="ARBA" id="ARBA00048094"/>
    </source>
</evidence>
<name>A0ABW2NLL1_9BACL</name>
<evidence type="ECO:0000313" key="17">
    <source>
        <dbReference type="Proteomes" id="UP001596549"/>
    </source>
</evidence>
<dbReference type="PROSITE" id="PS50975">
    <property type="entry name" value="ATP_GRASP"/>
    <property type="match status" value="1"/>
</dbReference>
<evidence type="ECO:0000256" key="6">
    <source>
        <dbReference type="ARBA" id="ARBA00013005"/>
    </source>
</evidence>
<dbReference type="NCBIfam" id="TIGR02068">
    <property type="entry name" value="cya_phycin_syn"/>
    <property type="match status" value="1"/>
</dbReference>
<dbReference type="InterPro" id="IPR013221">
    <property type="entry name" value="Mur_ligase_cen"/>
</dbReference>
<dbReference type="InterPro" id="IPR036615">
    <property type="entry name" value="Mur_ligase_C_dom_sf"/>
</dbReference>
<dbReference type="Pfam" id="PF08245">
    <property type="entry name" value="Mur_ligase_M"/>
    <property type="match status" value="1"/>
</dbReference>
<dbReference type="GO" id="GO:0071160">
    <property type="term" value="F:cyanophycin synthetase activity (L-aspartate-adding)"/>
    <property type="evidence" value="ECO:0007669"/>
    <property type="project" value="UniProtKB-EC"/>
</dbReference>
<sequence length="872" mass="94228">MKINRVNYLSGPNLHSFKPTIWIELDIEELEELPSSKIPGFTDTLLSIIPTLQTHTCSRGYSGGFVERLREGTWMGHILEHIALEIQHLAGISVKRGKTITGKKKGIYYVTYDYCEPTSGFYAFESAMEIVTSILNGKPAEAGPYIQKTSSLYHDHKLGPSTESIYNAAVARKIPVERVGADSFLRIGTGSKQKSVQATISSQTSYLAVENACDKDMTKKLLAAAGIPVPAGEVIRTEDELMKAASQLGYPLVIKPLNGRQGKNIVTNIQNEEELLNAFRCVYSDGVRYIVERYYDGNDYRFLVVNGKLTAASLRLPPMVIGDGVHTIAELIEEENKNELRGDGHEKAMTKIPIDERTAVHLELSGLSLNTVLMHGQRIEVLGNANLSTGGSAIDVTESVHSSYRRIVTNAAKAIGLDIAGIDLIANDVSVPFAPGSSAVLEVNAAPGIRMHLYPSSGEPQDAGGAIVDYLFSSREEAAIPIVSVTGTNGKTTVTRLTAHLLQDDGITVGMTNSDGIWLNEMQIDSGDCSGPRSARKVLSHPETDIAVLETARGGILREGLAFRHCDVAVVTNVSEDHLGMNGIETIEDLQKVKRTVPEVVLPGGHCILNADDLGCAAMAGYTDGKVVYFSLFDDNPLVLAGIKNGDTVWFVQDNWVMVSSNGKVETFLPVSHIPITIQGAARHNIANSLAALAAAHALGRGLAELRSKIITFMPSPEQSRGRFNVMEANGRTVIIDYAHNPAGMAAVLSTVAALEKNRVIVASSAAGDRPDETIRTMGRIIGQSADIFIAKEDRNLRGRKSGESVRLLQEGALLAGRSLDIHTALSEKEAFTLAAHLSEPGDILLLFFDDFTLAQQTVDMLKQRIKIGVTS</sequence>
<evidence type="ECO:0000256" key="9">
    <source>
        <dbReference type="ARBA" id="ARBA00022741"/>
    </source>
</evidence>
<comment type="similarity">
    <text evidence="3">In the C-terminal section; belongs to the MurCDEF family.</text>
</comment>
<evidence type="ECO:0000256" key="1">
    <source>
        <dbReference type="ARBA" id="ARBA00003184"/>
    </source>
</evidence>
<dbReference type="EC" id="6.3.2.30" evidence="5"/>
<evidence type="ECO:0000259" key="15">
    <source>
        <dbReference type="PROSITE" id="PS50975"/>
    </source>
</evidence>
<dbReference type="Pfam" id="PF08443">
    <property type="entry name" value="RimK"/>
    <property type="match status" value="1"/>
</dbReference>
<keyword evidence="8 16" id="KW-0436">Ligase</keyword>
<dbReference type="Pfam" id="PF18921">
    <property type="entry name" value="Cyanophycin_syn"/>
    <property type="match status" value="1"/>
</dbReference>
<keyword evidence="17" id="KW-1185">Reference proteome</keyword>
<dbReference type="InterPro" id="IPR044019">
    <property type="entry name" value="Cyanophycin_syn_N"/>
</dbReference>
<evidence type="ECO:0000256" key="7">
    <source>
        <dbReference type="ARBA" id="ARBA00022036"/>
    </source>
</evidence>
<evidence type="ECO:0000256" key="8">
    <source>
        <dbReference type="ARBA" id="ARBA00022598"/>
    </source>
</evidence>
<dbReference type="RefSeq" id="WP_379745311.1">
    <property type="nucleotide sequence ID" value="NZ_JBHTCP010000002.1"/>
</dbReference>
<dbReference type="EMBL" id="JBHTCP010000002">
    <property type="protein sequence ID" value="MFC7370305.1"/>
    <property type="molecule type" value="Genomic_DNA"/>
</dbReference>
<evidence type="ECO:0000256" key="4">
    <source>
        <dbReference type="ARBA" id="ARBA00011738"/>
    </source>
</evidence>
<comment type="catalytic activity">
    <reaction evidence="13">
        <text>[L-4-(L-arginin-2-N-yl)aspartate](n) + L-aspartate + ATP = [L-4-(L-arginin-2-N-yl)aspartate](n)-L-aspartate + ADP + phosphate + H(+)</text>
        <dbReference type="Rhea" id="RHEA:13277"/>
        <dbReference type="Rhea" id="RHEA-COMP:13728"/>
        <dbReference type="Rhea" id="RHEA-COMP:13733"/>
        <dbReference type="ChEBI" id="CHEBI:15378"/>
        <dbReference type="ChEBI" id="CHEBI:29991"/>
        <dbReference type="ChEBI" id="CHEBI:30616"/>
        <dbReference type="ChEBI" id="CHEBI:43474"/>
        <dbReference type="ChEBI" id="CHEBI:137986"/>
        <dbReference type="ChEBI" id="CHEBI:137990"/>
        <dbReference type="ChEBI" id="CHEBI:456216"/>
        <dbReference type="EC" id="6.3.2.29"/>
    </reaction>
</comment>
<dbReference type="PANTHER" id="PTHR23135:SF18">
    <property type="entry name" value="CYANOPHYCIN SYNTHETASE"/>
    <property type="match status" value="1"/>
</dbReference>
<evidence type="ECO:0000256" key="10">
    <source>
        <dbReference type="ARBA" id="ARBA00022840"/>
    </source>
</evidence>